<accession>A0A0A2DFQ2</accession>
<protein>
    <submittedName>
        <fullName evidence="1">Uncharacterized protein</fullName>
    </submittedName>
</protein>
<dbReference type="EMBL" id="JRVJ01000032">
    <property type="protein sequence ID" value="KGM17975.1"/>
    <property type="molecule type" value="Genomic_DNA"/>
</dbReference>
<evidence type="ECO:0000313" key="1">
    <source>
        <dbReference type="EMBL" id="KGM17975.1"/>
    </source>
</evidence>
<proteinExistence type="predicted"/>
<dbReference type="Proteomes" id="UP000030145">
    <property type="component" value="Unassembled WGS sequence"/>
</dbReference>
<gene>
    <name evidence="1" type="ORF">MA47_11135</name>
</gene>
<organism evidence="1 2">
    <name type="scientific">Corynebacterium auriscanis</name>
    <dbReference type="NCBI Taxonomy" id="99807"/>
    <lineage>
        <taxon>Bacteria</taxon>
        <taxon>Bacillati</taxon>
        <taxon>Actinomycetota</taxon>
        <taxon>Actinomycetes</taxon>
        <taxon>Mycobacteriales</taxon>
        <taxon>Corynebacteriaceae</taxon>
        <taxon>Corynebacterium</taxon>
    </lineage>
</organism>
<reference evidence="1 2" key="1">
    <citation type="submission" date="2014-10" db="EMBL/GenBank/DDBJ databases">
        <title>Whole Genome sequence of Corynebacterium auriscanis strain CIP 106629.</title>
        <authorList>
            <person name="Hassan S.S."/>
            <person name="Jamal S.B."/>
            <person name="Tiwari S."/>
            <person name="Oliveira L.D.C."/>
            <person name="Souza F."/>
            <person name="Mariano D.C."/>
            <person name="Almeida S."/>
            <person name="Dorella F."/>
            <person name="Pereira F."/>
            <person name="Carvalho A."/>
            <person name="Leal C.A."/>
            <person name="Soares S.D.C."/>
            <person name="Figueiredo H.C."/>
            <person name="Silva A."/>
            <person name="Azevedo V.A."/>
        </authorList>
    </citation>
    <scope>NUCLEOTIDE SEQUENCE [LARGE SCALE GENOMIC DNA]</scope>
    <source>
        <strain evidence="1 2">CIP 106629</strain>
    </source>
</reference>
<dbReference type="GeneID" id="300551821"/>
<evidence type="ECO:0000313" key="2">
    <source>
        <dbReference type="Proteomes" id="UP000030145"/>
    </source>
</evidence>
<dbReference type="RefSeq" id="WP_035116404.1">
    <property type="nucleotide sequence ID" value="NZ_CP047046.1"/>
</dbReference>
<keyword evidence="2" id="KW-1185">Reference proteome</keyword>
<name>A0A0A2DFQ2_9CORY</name>
<comment type="caution">
    <text evidence="1">The sequence shown here is derived from an EMBL/GenBank/DDBJ whole genome shotgun (WGS) entry which is preliminary data.</text>
</comment>
<sequence length="132" mass="14625">MSYDIVVIDPATVPTGTHDEFMQWFDNTSQWDQSSNHDSTNGSCPAIAECYTQLASTFPDINSDIDEDDEEADDPVTEYTIGTDFLYIAFDWADAEEAIEAVTTITSQRGLAFVDISDTTTIHFPDGRKLAP</sequence>
<dbReference type="AlphaFoldDB" id="A0A0A2DFQ2"/>